<evidence type="ECO:0000313" key="1">
    <source>
        <dbReference type="EMBL" id="ETJ29531.1"/>
    </source>
</evidence>
<dbReference type="AlphaFoldDB" id="W1XHB1"/>
<organism evidence="1">
    <name type="scientific">human gut metagenome</name>
    <dbReference type="NCBI Taxonomy" id="408170"/>
    <lineage>
        <taxon>unclassified sequences</taxon>
        <taxon>metagenomes</taxon>
        <taxon>organismal metagenomes</taxon>
    </lineage>
</organism>
<sequence>WGVGRGATGTSDGPAVVSLGAYCEMPDVGDDAYMSLSAYFPGRHADVRPEPQFSHQ</sequence>
<reference evidence="1" key="1">
    <citation type="submission" date="2013-12" db="EMBL/GenBank/DDBJ databases">
        <title>A Varibaculum cambriense genome reconstructed from a premature infant gut community with otherwise low bacterial novelty that shifts toward anaerobic metabolism during the third week of life.</title>
        <authorList>
            <person name="Brown C.T."/>
            <person name="Sharon I."/>
            <person name="Thomas B.C."/>
            <person name="Castelle C.J."/>
            <person name="Morowitz M.J."/>
            <person name="Banfield J.F."/>
        </authorList>
    </citation>
    <scope>NUCLEOTIDE SEQUENCE</scope>
</reference>
<accession>W1XHB1</accession>
<comment type="caution">
    <text evidence="1">The sequence shown here is derived from an EMBL/GenBank/DDBJ whole genome shotgun (WGS) entry which is preliminary data.</text>
</comment>
<feature type="non-terminal residue" evidence="1">
    <location>
        <position position="1"/>
    </location>
</feature>
<protein>
    <submittedName>
        <fullName evidence="1">Uncharacterized protein</fullName>
    </submittedName>
</protein>
<name>W1XHB1_9ZZZZ</name>
<proteinExistence type="predicted"/>
<dbReference type="EMBL" id="AZMM01015941">
    <property type="protein sequence ID" value="ETJ29531.1"/>
    <property type="molecule type" value="Genomic_DNA"/>
</dbReference>
<gene>
    <name evidence="1" type="ORF">Q604_UNBC15941G0001</name>
</gene>